<dbReference type="PIRSF" id="PIRSF017082">
    <property type="entry name" value="YflP"/>
    <property type="match status" value="1"/>
</dbReference>
<evidence type="ECO:0000313" key="3">
    <source>
        <dbReference type="EMBL" id="NKE45361.1"/>
    </source>
</evidence>
<feature type="signal peptide" evidence="2">
    <location>
        <begin position="1"/>
        <end position="21"/>
    </location>
</feature>
<feature type="chain" id="PRO_5046954328" evidence="2">
    <location>
        <begin position="22"/>
        <end position="325"/>
    </location>
</feature>
<dbReference type="SUPFAM" id="SSF53850">
    <property type="entry name" value="Periplasmic binding protein-like II"/>
    <property type="match status" value="1"/>
</dbReference>
<evidence type="ECO:0000313" key="4">
    <source>
        <dbReference type="Proteomes" id="UP000765160"/>
    </source>
</evidence>
<organism evidence="3 4">
    <name type="scientific">Falsiroseomonas frigidaquae</name>
    <dbReference type="NCBI Taxonomy" id="487318"/>
    <lineage>
        <taxon>Bacteria</taxon>
        <taxon>Pseudomonadati</taxon>
        <taxon>Pseudomonadota</taxon>
        <taxon>Alphaproteobacteria</taxon>
        <taxon>Acetobacterales</taxon>
        <taxon>Roseomonadaceae</taxon>
        <taxon>Falsiroseomonas</taxon>
    </lineage>
</organism>
<evidence type="ECO:0000256" key="1">
    <source>
        <dbReference type="ARBA" id="ARBA00006987"/>
    </source>
</evidence>
<dbReference type="Gene3D" id="3.40.190.10">
    <property type="entry name" value="Periplasmic binding protein-like II"/>
    <property type="match status" value="1"/>
</dbReference>
<dbReference type="InterPro" id="IPR042100">
    <property type="entry name" value="Bug_dom1"/>
</dbReference>
<comment type="similarity">
    <text evidence="1">Belongs to the UPF0065 (bug) family.</text>
</comment>
<keyword evidence="4" id="KW-1185">Reference proteome</keyword>
<reference evidence="3 4" key="1">
    <citation type="submission" date="2020-03" db="EMBL/GenBank/DDBJ databases">
        <title>Roseomonas selenitidurans sp. nov. isolated from soil.</title>
        <authorList>
            <person name="Liu H."/>
        </authorList>
    </citation>
    <scope>NUCLEOTIDE SEQUENCE [LARGE SCALE GENOMIC DNA]</scope>
    <source>
        <strain evidence="3 4">JCM 15073</strain>
    </source>
</reference>
<dbReference type="InterPro" id="IPR005064">
    <property type="entry name" value="BUG"/>
</dbReference>
<dbReference type="InterPro" id="IPR006311">
    <property type="entry name" value="TAT_signal"/>
</dbReference>
<dbReference type="EMBL" id="JAAVTX010000003">
    <property type="protein sequence ID" value="NKE45361.1"/>
    <property type="molecule type" value="Genomic_DNA"/>
</dbReference>
<proteinExistence type="inferred from homology"/>
<dbReference type="Pfam" id="PF03401">
    <property type="entry name" value="TctC"/>
    <property type="match status" value="1"/>
</dbReference>
<dbReference type="PROSITE" id="PS51318">
    <property type="entry name" value="TAT"/>
    <property type="match status" value="1"/>
</dbReference>
<dbReference type="PANTHER" id="PTHR42928:SF5">
    <property type="entry name" value="BLR1237 PROTEIN"/>
    <property type="match status" value="1"/>
</dbReference>
<dbReference type="RefSeq" id="WP_168049808.1">
    <property type="nucleotide sequence ID" value="NZ_JAATJR010000003.1"/>
</dbReference>
<protein>
    <submittedName>
        <fullName evidence="3">Tripartite tricarboxylate transporter substrate binding protein</fullName>
    </submittedName>
</protein>
<dbReference type="PANTHER" id="PTHR42928">
    <property type="entry name" value="TRICARBOXYLATE-BINDING PROTEIN"/>
    <property type="match status" value="1"/>
</dbReference>
<evidence type="ECO:0000256" key="2">
    <source>
        <dbReference type="SAM" id="SignalP"/>
    </source>
</evidence>
<dbReference type="Gene3D" id="3.40.190.150">
    <property type="entry name" value="Bordetella uptake gene, domain 1"/>
    <property type="match status" value="1"/>
</dbReference>
<sequence>MPTSRRSLLAAAAALPLAAPAALRAQGRYPDRPVRVVVPFAAGGIIDVVGRLVNEPLARELGQPFVIENQPGAGSTIGARTVARARPDGYTLLLNGAAQSVIPALYKEAGFDSVADFIPVGLVGDQTFLACVHPSVPVRDVPTLLSWLREKRGQATFATTGIGAASHLAGELLKSLAGVDFTVVTYRGTPAAVTDFIAGRIDMMIDSQTLLAPFVADGKARAVAVTTTRRSKILPELPTFDEAGVTGYRASSFQALYAPTGTPAPIVQTLSAALLKVLADPAVQASFTARGVDPMPGDSAAARSFLAAESAKWLPILERTGATAG</sequence>
<gene>
    <name evidence="3" type="ORF">HB662_11285</name>
</gene>
<name>A0ABX1EZ53_9PROT</name>
<keyword evidence="2" id="KW-0732">Signal</keyword>
<accession>A0ABX1EZ53</accession>
<comment type="caution">
    <text evidence="3">The sequence shown here is derived from an EMBL/GenBank/DDBJ whole genome shotgun (WGS) entry which is preliminary data.</text>
</comment>
<dbReference type="Proteomes" id="UP000765160">
    <property type="component" value="Unassembled WGS sequence"/>
</dbReference>